<feature type="chain" id="PRO_5046427638" evidence="7">
    <location>
        <begin position="24"/>
        <end position="382"/>
    </location>
</feature>
<gene>
    <name evidence="12" type="ORF">MWN33_02170</name>
</gene>
<dbReference type="PANTHER" id="PTHR30469:SF36">
    <property type="entry name" value="BLL3903 PROTEIN"/>
    <property type="match status" value="1"/>
</dbReference>
<evidence type="ECO:0000256" key="3">
    <source>
        <dbReference type="ARBA" id="ARBA00022448"/>
    </source>
</evidence>
<evidence type="ECO:0000313" key="12">
    <source>
        <dbReference type="EMBL" id="MCK0206832.1"/>
    </source>
</evidence>
<feature type="domain" description="Multidrug resistance protein MdtA-like beta-barrel" evidence="10">
    <location>
        <begin position="221"/>
        <end position="301"/>
    </location>
</feature>
<evidence type="ECO:0000256" key="6">
    <source>
        <dbReference type="ARBA" id="ARBA00023136"/>
    </source>
</evidence>
<accession>A0ABT0DHT2</accession>
<dbReference type="PANTHER" id="PTHR30469">
    <property type="entry name" value="MULTIDRUG RESISTANCE PROTEIN MDTA"/>
    <property type="match status" value="1"/>
</dbReference>
<reference evidence="13" key="2">
    <citation type="submission" date="2023-07" db="EMBL/GenBank/DDBJ databases">
        <title>Ancylobacter moscoviensis sp. nov., facultatively methylotrophic bacteria from activated sludge and the reclassification of Starkeya novella (Starkey 1934) Kelly et al. 2000 as Ancylobacter novellus comb. nov., Starkeya koreensis Im et al. 2006 as Ancylobacter koreensis comb.nov., Angulomicrobium tetraedrale Vasil'eva et al. 1986 as Ancylobacter tetraedralis comb. nov., Angulomicrobium amanitiforme Fritz et al. 2004 as Ancylobacter amanitiformis comb. nov. and Methylorhabdus multivorans Doronina et al. 1996 as Ancylobacter multivorans comb. nov. and emended description of the genus Ancylobacter.</title>
        <authorList>
            <person name="Doronina N."/>
            <person name="Chemodurova A."/>
            <person name="Grouzdev D."/>
            <person name="Koziaeva V."/>
            <person name="Shi W."/>
            <person name="Wu L."/>
            <person name="Kaparullina E."/>
        </authorList>
    </citation>
    <scope>NUCLEOTIDE SEQUENCE [LARGE SCALE GENOMIC DNA]</scope>
    <source>
        <strain evidence="13">Jip08</strain>
    </source>
</reference>
<dbReference type="Proteomes" id="UP001202867">
    <property type="component" value="Unassembled WGS sequence"/>
</dbReference>
<dbReference type="RefSeq" id="WP_247198453.1">
    <property type="nucleotide sequence ID" value="NZ_JALKCG010000001.1"/>
</dbReference>
<keyword evidence="7" id="KW-0732">Signal</keyword>
<evidence type="ECO:0000256" key="4">
    <source>
        <dbReference type="ARBA" id="ARBA00022475"/>
    </source>
</evidence>
<name>A0ABT0DHT2_9HYPH</name>
<evidence type="ECO:0000256" key="7">
    <source>
        <dbReference type="SAM" id="SignalP"/>
    </source>
</evidence>
<evidence type="ECO:0000259" key="11">
    <source>
        <dbReference type="Pfam" id="PF25967"/>
    </source>
</evidence>
<dbReference type="Pfam" id="PF25876">
    <property type="entry name" value="HH_MFP_RND"/>
    <property type="match status" value="1"/>
</dbReference>
<feature type="signal peptide" evidence="7">
    <location>
        <begin position="1"/>
        <end position="23"/>
    </location>
</feature>
<dbReference type="Gene3D" id="2.40.420.20">
    <property type="match status" value="1"/>
</dbReference>
<evidence type="ECO:0000259" key="9">
    <source>
        <dbReference type="Pfam" id="PF25917"/>
    </source>
</evidence>
<dbReference type="Pfam" id="PF25967">
    <property type="entry name" value="RND-MFP_C"/>
    <property type="match status" value="1"/>
</dbReference>
<feature type="domain" description="Multidrug resistance protein MdtA-like barrel-sandwich hybrid" evidence="9">
    <location>
        <begin position="74"/>
        <end position="216"/>
    </location>
</feature>
<keyword evidence="6" id="KW-0472">Membrane</keyword>
<dbReference type="InterPro" id="IPR058627">
    <property type="entry name" value="MdtA-like_C"/>
</dbReference>
<comment type="similarity">
    <text evidence="2">Belongs to the membrane fusion protein (MFP) (TC 8.A.1) family.</text>
</comment>
<dbReference type="SUPFAM" id="SSF111369">
    <property type="entry name" value="HlyD-like secretion proteins"/>
    <property type="match status" value="1"/>
</dbReference>
<evidence type="ECO:0000256" key="1">
    <source>
        <dbReference type="ARBA" id="ARBA00004236"/>
    </source>
</evidence>
<dbReference type="EMBL" id="JALKCG010000001">
    <property type="protein sequence ID" value="MCK0206832.1"/>
    <property type="molecule type" value="Genomic_DNA"/>
</dbReference>
<organism evidence="12 13">
    <name type="scientific">Ancylobacter koreensis</name>
    <dbReference type="NCBI Taxonomy" id="266121"/>
    <lineage>
        <taxon>Bacteria</taxon>
        <taxon>Pseudomonadati</taxon>
        <taxon>Pseudomonadota</taxon>
        <taxon>Alphaproteobacteria</taxon>
        <taxon>Hyphomicrobiales</taxon>
        <taxon>Xanthobacteraceae</taxon>
        <taxon>Ancylobacter</taxon>
    </lineage>
</organism>
<dbReference type="Pfam" id="PF25917">
    <property type="entry name" value="BSH_RND"/>
    <property type="match status" value="1"/>
</dbReference>
<feature type="domain" description="Multidrug resistance protein MdtA-like alpha-helical hairpin" evidence="8">
    <location>
        <begin position="115"/>
        <end position="184"/>
    </location>
</feature>
<dbReference type="InterPro" id="IPR058626">
    <property type="entry name" value="MdtA-like_b-barrel"/>
</dbReference>
<evidence type="ECO:0000256" key="2">
    <source>
        <dbReference type="ARBA" id="ARBA00009477"/>
    </source>
</evidence>
<feature type="domain" description="Multidrug resistance protein MdtA-like C-terminal permuted SH3" evidence="11">
    <location>
        <begin position="307"/>
        <end position="365"/>
    </location>
</feature>
<dbReference type="Gene3D" id="2.40.50.100">
    <property type="match status" value="1"/>
</dbReference>
<proteinExistence type="inferred from homology"/>
<protein>
    <submittedName>
        <fullName evidence="12">Efflux RND transporter periplasmic adaptor subunit</fullName>
    </submittedName>
</protein>
<evidence type="ECO:0000313" key="13">
    <source>
        <dbReference type="Proteomes" id="UP001202867"/>
    </source>
</evidence>
<sequence length="382" mass="39693">MRRRLPVLALALTVALCAGVAGAYVLHGRPASATSPASAGLSQSPVAVPVGIAVARARDVPVRVTGIGTVTPFNTVTVRSRVDGELQQVLFHEGQDIHKGDLLAVIDPRTFQAALDEAKARLQQDQAGLANARLILDRDSRLGKDAFASQETVDTQASTVAGLEAQVAQDEAQIASAQTELSYTRIVSPIDGRAGLRLVDEGNIVHASDAGGLVVINQIHPISVLSTVPQSDVPAIRRALAAGTVEARAISREDSSVLDTGTLELMDNRIDPQSGTLELKSVFANSQDRLWPGQSLRVDVTTQTLHDALTVPSGAVQRGPDGAFVYTVGGDDKVAVTPVRLGPIASGFAVVESGLAAGQRVVTDGQYRLAPGVRAAAATPAG</sequence>
<dbReference type="Pfam" id="PF25944">
    <property type="entry name" value="Beta-barrel_RND"/>
    <property type="match status" value="1"/>
</dbReference>
<evidence type="ECO:0000259" key="8">
    <source>
        <dbReference type="Pfam" id="PF25876"/>
    </source>
</evidence>
<keyword evidence="5" id="KW-0997">Cell inner membrane</keyword>
<reference evidence="12 13" key="1">
    <citation type="submission" date="2022-04" db="EMBL/GenBank/DDBJ databases">
        <authorList>
            <person name="Grouzdev D.S."/>
            <person name="Pantiukh K.S."/>
            <person name="Krutkina M.S."/>
        </authorList>
    </citation>
    <scope>NUCLEOTIDE SEQUENCE [LARGE SCALE GENOMIC DNA]</scope>
    <source>
        <strain evidence="12 13">Jip08</strain>
    </source>
</reference>
<dbReference type="InterPro" id="IPR058625">
    <property type="entry name" value="MdtA-like_BSH"/>
</dbReference>
<dbReference type="Gene3D" id="1.10.287.470">
    <property type="entry name" value="Helix hairpin bin"/>
    <property type="match status" value="1"/>
</dbReference>
<evidence type="ECO:0000259" key="10">
    <source>
        <dbReference type="Pfam" id="PF25944"/>
    </source>
</evidence>
<keyword evidence="13" id="KW-1185">Reference proteome</keyword>
<dbReference type="InterPro" id="IPR006143">
    <property type="entry name" value="RND_pump_MFP"/>
</dbReference>
<evidence type="ECO:0000256" key="5">
    <source>
        <dbReference type="ARBA" id="ARBA00022519"/>
    </source>
</evidence>
<keyword evidence="4" id="KW-1003">Cell membrane</keyword>
<dbReference type="Gene3D" id="2.40.30.170">
    <property type="match status" value="1"/>
</dbReference>
<dbReference type="NCBIfam" id="TIGR01730">
    <property type="entry name" value="RND_mfp"/>
    <property type="match status" value="1"/>
</dbReference>
<comment type="caution">
    <text evidence="12">The sequence shown here is derived from an EMBL/GenBank/DDBJ whole genome shotgun (WGS) entry which is preliminary data.</text>
</comment>
<dbReference type="InterPro" id="IPR058624">
    <property type="entry name" value="MdtA-like_HH"/>
</dbReference>
<keyword evidence="3" id="KW-0813">Transport</keyword>
<comment type="subcellular location">
    <subcellularLocation>
        <location evidence="1">Cell membrane</location>
    </subcellularLocation>
</comment>